<evidence type="ECO:0000313" key="10">
    <source>
        <dbReference type="EnsemblMetazoa" id="LLOJ006889-PA"/>
    </source>
</evidence>
<dbReference type="InterPro" id="IPR050704">
    <property type="entry name" value="Peptidase_C85-like"/>
</dbReference>
<evidence type="ECO:0000256" key="5">
    <source>
        <dbReference type="ARBA" id="ARBA00022786"/>
    </source>
</evidence>
<evidence type="ECO:0000256" key="2">
    <source>
        <dbReference type="ARBA" id="ARBA00010407"/>
    </source>
</evidence>
<comment type="catalytic activity">
    <reaction evidence="1">
        <text>Thiol-dependent hydrolysis of ester, thioester, amide, peptide and isopeptide bonds formed by the C-terminal Gly of ubiquitin (a 76-residue protein attached to proteins as an intracellular targeting signal).</text>
        <dbReference type="EC" id="3.4.19.12"/>
    </reaction>
</comment>
<keyword evidence="6" id="KW-0378">Hydrolase</keyword>
<feature type="compositionally biased region" description="Basic and acidic residues" evidence="8">
    <location>
        <begin position="10"/>
        <end position="20"/>
    </location>
</feature>
<organism evidence="10 11">
    <name type="scientific">Lutzomyia longipalpis</name>
    <name type="common">Sand fly</name>
    <dbReference type="NCBI Taxonomy" id="7200"/>
    <lineage>
        <taxon>Eukaryota</taxon>
        <taxon>Metazoa</taxon>
        <taxon>Ecdysozoa</taxon>
        <taxon>Arthropoda</taxon>
        <taxon>Hexapoda</taxon>
        <taxon>Insecta</taxon>
        <taxon>Pterygota</taxon>
        <taxon>Neoptera</taxon>
        <taxon>Endopterygota</taxon>
        <taxon>Diptera</taxon>
        <taxon>Nematocera</taxon>
        <taxon>Psychodoidea</taxon>
        <taxon>Psychodidae</taxon>
        <taxon>Lutzomyia</taxon>
        <taxon>Lutzomyia</taxon>
    </lineage>
</organism>
<dbReference type="FunFam" id="3.90.70.80:FF:000018">
    <property type="entry name" value="OTU domain-containing protein 5-B"/>
    <property type="match status" value="1"/>
</dbReference>
<proteinExistence type="inferred from homology"/>
<feature type="region of interest" description="Disordered" evidence="8">
    <location>
        <begin position="1"/>
        <end position="96"/>
    </location>
</feature>
<dbReference type="Pfam" id="PF02338">
    <property type="entry name" value="OTU"/>
    <property type="match status" value="1"/>
</dbReference>
<evidence type="ECO:0000313" key="11">
    <source>
        <dbReference type="Proteomes" id="UP000092461"/>
    </source>
</evidence>
<dbReference type="PANTHER" id="PTHR12419:SF4">
    <property type="entry name" value="OTU DOMAIN-CONTAINING PROTEIN 5"/>
    <property type="match status" value="1"/>
</dbReference>
<dbReference type="InterPro" id="IPR038765">
    <property type="entry name" value="Papain-like_cys_pep_sf"/>
</dbReference>
<evidence type="ECO:0000259" key="9">
    <source>
        <dbReference type="PROSITE" id="PS50802"/>
    </source>
</evidence>
<dbReference type="VEuPathDB" id="VectorBase:LLONM1_001257"/>
<dbReference type="PANTHER" id="PTHR12419">
    <property type="entry name" value="OTU DOMAIN CONTAINING PROTEIN"/>
    <property type="match status" value="1"/>
</dbReference>
<dbReference type="EC" id="3.4.19.12" evidence="3"/>
<feature type="compositionally biased region" description="Polar residues" evidence="8">
    <location>
        <begin position="74"/>
        <end position="87"/>
    </location>
</feature>
<protein>
    <recommendedName>
        <fullName evidence="3">ubiquitinyl hydrolase 1</fullName>
        <ecNumber evidence="3">3.4.19.12</ecNumber>
    </recommendedName>
    <alternativeName>
        <fullName evidence="7">Deubiquitinating enzyme A</fullName>
    </alternativeName>
</protein>
<feature type="domain" description="OTU" evidence="9">
    <location>
        <begin position="146"/>
        <end position="270"/>
    </location>
</feature>
<evidence type="ECO:0000256" key="4">
    <source>
        <dbReference type="ARBA" id="ARBA00022670"/>
    </source>
</evidence>
<evidence type="ECO:0000256" key="8">
    <source>
        <dbReference type="SAM" id="MobiDB-lite"/>
    </source>
</evidence>
<evidence type="ECO:0000256" key="3">
    <source>
        <dbReference type="ARBA" id="ARBA00012759"/>
    </source>
</evidence>
<evidence type="ECO:0000256" key="7">
    <source>
        <dbReference type="ARBA" id="ARBA00033460"/>
    </source>
</evidence>
<dbReference type="AlphaFoldDB" id="A0A1B0CPU0"/>
<sequence>MTIKPLINQKSKDEGNKEEQTQNNSPQREKRSHSSGHVYGEENVGRHRRTPQKGCGLRKREKRERGEREKPLGSSSPHNNNISSATTSHERTGAATSGNVRELLEESFSGYNSGDEHIGQRDAVLTPEEWTERDEKFVKAMSERGLIVKEIAEDGACLFRAISLQIYGDQDMHEVIRKQALDYIYQNREYFAQFVTEDISSYVQRKRQNHVHGNHIEIQAMSEIYNRPVELYCYQTKPINIFNPGQCDNGYEPLRLSYQRCSHYNAILDPFKASVGVGLGLAGYKPEIWT</sequence>
<dbReference type="InterPro" id="IPR003323">
    <property type="entry name" value="OTU_dom"/>
</dbReference>
<keyword evidence="4" id="KW-0645">Protease</keyword>
<dbReference type="EMBL" id="AJWK01022645">
    <property type="status" value="NOT_ANNOTATED_CDS"/>
    <property type="molecule type" value="Genomic_DNA"/>
</dbReference>
<keyword evidence="5" id="KW-0833">Ubl conjugation pathway</keyword>
<dbReference type="GO" id="GO:0016579">
    <property type="term" value="P:protein deubiquitination"/>
    <property type="evidence" value="ECO:0007669"/>
    <property type="project" value="TreeGrafter"/>
</dbReference>
<dbReference type="Proteomes" id="UP000092461">
    <property type="component" value="Unassembled WGS sequence"/>
</dbReference>
<evidence type="ECO:0000256" key="6">
    <source>
        <dbReference type="ARBA" id="ARBA00022801"/>
    </source>
</evidence>
<evidence type="ECO:0000256" key="1">
    <source>
        <dbReference type="ARBA" id="ARBA00000707"/>
    </source>
</evidence>
<keyword evidence="11" id="KW-1185">Reference proteome</keyword>
<reference evidence="10" key="1">
    <citation type="submission" date="2020-05" db="UniProtKB">
        <authorList>
            <consortium name="EnsemblMetazoa"/>
        </authorList>
    </citation>
    <scope>IDENTIFICATION</scope>
    <source>
        <strain evidence="10">Jacobina</strain>
    </source>
</reference>
<dbReference type="GO" id="GO:0006508">
    <property type="term" value="P:proteolysis"/>
    <property type="evidence" value="ECO:0007669"/>
    <property type="project" value="UniProtKB-KW"/>
</dbReference>
<dbReference type="Gene3D" id="3.90.70.80">
    <property type="match status" value="1"/>
</dbReference>
<feature type="compositionally biased region" description="Basic residues" evidence="8">
    <location>
        <begin position="46"/>
        <end position="62"/>
    </location>
</feature>
<comment type="similarity">
    <text evidence="2">Belongs to the peptidase C85 family.</text>
</comment>
<dbReference type="VEuPathDB" id="VectorBase:LLOJ006889"/>
<name>A0A1B0CPU0_LUTLO</name>
<dbReference type="GO" id="GO:0004843">
    <property type="term" value="F:cysteine-type deubiquitinase activity"/>
    <property type="evidence" value="ECO:0007669"/>
    <property type="project" value="UniProtKB-EC"/>
</dbReference>
<dbReference type="PROSITE" id="PS50802">
    <property type="entry name" value="OTU"/>
    <property type="match status" value="1"/>
</dbReference>
<dbReference type="EnsemblMetazoa" id="LLOJ006889-RA">
    <property type="protein sequence ID" value="LLOJ006889-PA"/>
    <property type="gene ID" value="LLOJ006889"/>
</dbReference>
<dbReference type="SUPFAM" id="SSF54001">
    <property type="entry name" value="Cysteine proteinases"/>
    <property type="match status" value="1"/>
</dbReference>
<dbReference type="CDD" id="cd22752">
    <property type="entry name" value="OTU_OTUD5-like"/>
    <property type="match status" value="1"/>
</dbReference>
<accession>A0A1B0CPU0</accession>
<dbReference type="GO" id="GO:0061578">
    <property type="term" value="F:K63-linked deubiquitinase activity"/>
    <property type="evidence" value="ECO:0007669"/>
    <property type="project" value="TreeGrafter"/>
</dbReference>